<keyword evidence="6" id="KW-1185">Reference proteome</keyword>
<protein>
    <submittedName>
        <fullName evidence="5">Intradiol ring-cleavage dioxygenase</fullName>
    </submittedName>
</protein>
<dbReference type="Gene3D" id="2.60.130.10">
    <property type="entry name" value="Aromatic compound dioxygenase"/>
    <property type="match status" value="1"/>
</dbReference>
<dbReference type="SUPFAM" id="SSF49482">
    <property type="entry name" value="Aromatic compound dioxygenase"/>
    <property type="match status" value="1"/>
</dbReference>
<sequence>MQVIHRNVCFAVTVVITLVACQESTQNLAQREPATHLPADTCNNPDAHILCCYEYIPETLTSTMKIAGDREHGEKLRITGTIYKADGKTPYPDVVLYVYQTDDNGYYSKAGNEKGFQKWHGRLHGWCKTDARGFYEIRTIRPARYPDNSMPANIHAAIKKPDTNQSYYVSDFVFKDDSLVNASYLKTITSLVGGTGILDVRKLPDSTWVGKRDIILTK</sequence>
<dbReference type="Proteomes" id="UP000474777">
    <property type="component" value="Unassembled WGS sequence"/>
</dbReference>
<evidence type="ECO:0000256" key="1">
    <source>
        <dbReference type="ARBA" id="ARBA00007825"/>
    </source>
</evidence>
<proteinExistence type="inferred from homology"/>
<reference evidence="5 6" key="1">
    <citation type="submission" date="2020-02" db="EMBL/GenBank/DDBJ databases">
        <authorList>
            <person name="Kim M.K."/>
        </authorList>
    </citation>
    <scope>NUCLEOTIDE SEQUENCE [LARGE SCALE GENOMIC DNA]</scope>
    <source>
        <strain evidence="5 6">BT327</strain>
    </source>
</reference>
<dbReference type="RefSeq" id="WP_163915340.1">
    <property type="nucleotide sequence ID" value="NZ_JAAGWD010000005.1"/>
</dbReference>
<comment type="similarity">
    <text evidence="1">Belongs to the intradiol ring-cleavage dioxygenase family.</text>
</comment>
<keyword evidence="2 5" id="KW-0223">Dioxygenase</keyword>
<evidence type="ECO:0000256" key="3">
    <source>
        <dbReference type="ARBA" id="ARBA00023002"/>
    </source>
</evidence>
<dbReference type="Pfam" id="PF00775">
    <property type="entry name" value="Dioxygenase_C"/>
    <property type="match status" value="1"/>
</dbReference>
<evidence type="ECO:0000256" key="2">
    <source>
        <dbReference type="ARBA" id="ARBA00022964"/>
    </source>
</evidence>
<dbReference type="InterPro" id="IPR015889">
    <property type="entry name" value="Intradiol_dOase_core"/>
</dbReference>
<organism evidence="5 6">
    <name type="scientific">Pontibacter burrus</name>
    <dbReference type="NCBI Taxonomy" id="2704466"/>
    <lineage>
        <taxon>Bacteria</taxon>
        <taxon>Pseudomonadati</taxon>
        <taxon>Bacteroidota</taxon>
        <taxon>Cytophagia</taxon>
        <taxon>Cytophagales</taxon>
        <taxon>Hymenobacteraceae</taxon>
        <taxon>Pontibacter</taxon>
    </lineage>
</organism>
<gene>
    <name evidence="5" type="ORF">GXP69_12115</name>
</gene>
<keyword evidence="3" id="KW-0560">Oxidoreductase</keyword>
<name>A0A6B3LY72_9BACT</name>
<dbReference type="EMBL" id="JAAGWD010000005">
    <property type="protein sequence ID" value="NEM98441.1"/>
    <property type="molecule type" value="Genomic_DNA"/>
</dbReference>
<dbReference type="InterPro" id="IPR050770">
    <property type="entry name" value="Intradiol_RC_Dioxygenase"/>
</dbReference>
<feature type="domain" description="Intradiol ring-cleavage dioxygenases" evidence="4">
    <location>
        <begin position="65"/>
        <end position="162"/>
    </location>
</feature>
<dbReference type="GO" id="GO:0016702">
    <property type="term" value="F:oxidoreductase activity, acting on single donors with incorporation of molecular oxygen, incorporation of two atoms of oxygen"/>
    <property type="evidence" value="ECO:0007669"/>
    <property type="project" value="InterPro"/>
</dbReference>
<evidence type="ECO:0000259" key="4">
    <source>
        <dbReference type="Pfam" id="PF00775"/>
    </source>
</evidence>
<dbReference type="AlphaFoldDB" id="A0A6B3LY72"/>
<dbReference type="PROSITE" id="PS51257">
    <property type="entry name" value="PROKAR_LIPOPROTEIN"/>
    <property type="match status" value="1"/>
</dbReference>
<evidence type="ECO:0000313" key="5">
    <source>
        <dbReference type="EMBL" id="NEM98441.1"/>
    </source>
</evidence>
<dbReference type="GO" id="GO:0008199">
    <property type="term" value="F:ferric iron binding"/>
    <property type="evidence" value="ECO:0007669"/>
    <property type="project" value="InterPro"/>
</dbReference>
<evidence type="ECO:0000313" key="6">
    <source>
        <dbReference type="Proteomes" id="UP000474777"/>
    </source>
</evidence>
<dbReference type="PANTHER" id="PTHR33711:SF10">
    <property type="entry name" value="INTRADIOL RING-CLEAVAGE DIOXYGENASES DOMAIN-CONTAINING PROTEIN"/>
    <property type="match status" value="1"/>
</dbReference>
<comment type="caution">
    <text evidence="5">The sequence shown here is derived from an EMBL/GenBank/DDBJ whole genome shotgun (WGS) entry which is preliminary data.</text>
</comment>
<accession>A0A6B3LY72</accession>
<dbReference type="PANTHER" id="PTHR33711">
    <property type="entry name" value="DIOXYGENASE, PUTATIVE (AFU_ORTHOLOGUE AFUA_2G02910)-RELATED"/>
    <property type="match status" value="1"/>
</dbReference>
<dbReference type="InterPro" id="IPR000627">
    <property type="entry name" value="Intradiol_dOase_C"/>
</dbReference>